<dbReference type="InterPro" id="IPR001128">
    <property type="entry name" value="Cyt_P450"/>
</dbReference>
<keyword evidence="10 13" id="KW-0408">Iron</keyword>
<dbReference type="GO" id="GO:0004497">
    <property type="term" value="F:monooxygenase activity"/>
    <property type="evidence" value="ECO:0007669"/>
    <property type="project" value="UniProtKB-KW"/>
</dbReference>
<keyword evidence="8" id="KW-0492">Microsome</keyword>
<dbReference type="PRINTS" id="PR00385">
    <property type="entry name" value="P450"/>
</dbReference>
<dbReference type="PRINTS" id="PR00463">
    <property type="entry name" value="EP450I"/>
</dbReference>
<evidence type="ECO:0000256" key="7">
    <source>
        <dbReference type="ARBA" id="ARBA00022824"/>
    </source>
</evidence>
<dbReference type="Gene3D" id="1.10.630.10">
    <property type="entry name" value="Cytochrome P450"/>
    <property type="match status" value="1"/>
</dbReference>
<keyword evidence="7" id="KW-0256">Endoplasmic reticulum</keyword>
<evidence type="ECO:0000256" key="4">
    <source>
        <dbReference type="ARBA" id="ARBA00010617"/>
    </source>
</evidence>
<sequence>MIFFAESLLLDLSAVLVVLATTFIVFYKWCFSHWKSKGVFCLKPSIPFGNAGELVLQKRTIGLEFKHVYDEFKKRGLKYGGYYFFMRPLFVPVDLDLVKHIMAKDFAHFTDHVIHINEQSDPLSVHLFSLKGQKWKGLRAKLTPTFTSGKMRMMFQTLVDCSTGLVNVMDKFVMEKQAIDIKEIVGRFTTDIIGSCAFGIDCSSLKNPDSEFRQYGKKFFDTSVKDSIVRLLTLTAPEIFTVLRLSSHRKDVTNFFMNVVRQTVNYREENNIVRKDFMHLLLQLKNNVKITENDLGDLKSNKSDAEAALSMTELAAQCFVFFIAGFETSSTTSTFCLYELSKNTELQQNLRDEINRVLEKHNGKITYDAMMEMVYMDKCINETLRKYPPVPVHTRECTKTYNVPNSNVVLKKGSFVFIPVMGIQHDPEYFPDPDKFDPERFSEENKANRHSAAWTPFGDGPRACIGLRFGVMQTKVGLTVLLKNYKFTLNPRTASPLTLEPGSFVLAASTGVWLNAEKIS</sequence>
<evidence type="ECO:0000256" key="1">
    <source>
        <dbReference type="ARBA" id="ARBA00001971"/>
    </source>
</evidence>
<evidence type="ECO:0000256" key="10">
    <source>
        <dbReference type="ARBA" id="ARBA00023004"/>
    </source>
</evidence>
<dbReference type="PANTHER" id="PTHR24292:SF100">
    <property type="entry name" value="CYTOCHROME P450 6A16, ISOFORM B-RELATED"/>
    <property type="match status" value="1"/>
</dbReference>
<proteinExistence type="inferred from homology"/>
<dbReference type="AlphaFoldDB" id="A0A8K0GDH9"/>
<evidence type="ECO:0000256" key="3">
    <source>
        <dbReference type="ARBA" id="ARBA00004406"/>
    </source>
</evidence>
<keyword evidence="12 16" id="KW-0472">Membrane</keyword>
<dbReference type="GO" id="GO:0005506">
    <property type="term" value="F:iron ion binding"/>
    <property type="evidence" value="ECO:0007669"/>
    <property type="project" value="InterPro"/>
</dbReference>
<dbReference type="Proteomes" id="UP000801492">
    <property type="component" value="Unassembled WGS sequence"/>
</dbReference>
<evidence type="ECO:0000256" key="15">
    <source>
        <dbReference type="SAM" id="Coils"/>
    </source>
</evidence>
<dbReference type="GO" id="GO:0020037">
    <property type="term" value="F:heme binding"/>
    <property type="evidence" value="ECO:0007669"/>
    <property type="project" value="InterPro"/>
</dbReference>
<evidence type="ECO:0008006" key="19">
    <source>
        <dbReference type="Google" id="ProtNLM"/>
    </source>
</evidence>
<evidence type="ECO:0000256" key="16">
    <source>
        <dbReference type="SAM" id="Phobius"/>
    </source>
</evidence>
<evidence type="ECO:0000313" key="18">
    <source>
        <dbReference type="Proteomes" id="UP000801492"/>
    </source>
</evidence>
<keyword evidence="5 13" id="KW-0349">Heme</keyword>
<dbReference type="EMBL" id="VTPC01003908">
    <property type="protein sequence ID" value="KAF2897837.1"/>
    <property type="molecule type" value="Genomic_DNA"/>
</dbReference>
<evidence type="ECO:0000256" key="11">
    <source>
        <dbReference type="ARBA" id="ARBA00023033"/>
    </source>
</evidence>
<evidence type="ECO:0000256" key="2">
    <source>
        <dbReference type="ARBA" id="ARBA00004174"/>
    </source>
</evidence>
<evidence type="ECO:0000256" key="9">
    <source>
        <dbReference type="ARBA" id="ARBA00023002"/>
    </source>
</evidence>
<evidence type="ECO:0000256" key="13">
    <source>
        <dbReference type="PIRSR" id="PIRSR602401-1"/>
    </source>
</evidence>
<feature type="transmembrane region" description="Helical" evidence="16">
    <location>
        <begin position="12"/>
        <end position="30"/>
    </location>
</feature>
<protein>
    <recommendedName>
        <fullName evidence="19">Cytochrome P450</fullName>
    </recommendedName>
</protein>
<comment type="cofactor">
    <cofactor evidence="1 13">
        <name>heme</name>
        <dbReference type="ChEBI" id="CHEBI:30413"/>
    </cofactor>
</comment>
<dbReference type="GO" id="GO:0016705">
    <property type="term" value="F:oxidoreductase activity, acting on paired donors, with incorporation or reduction of molecular oxygen"/>
    <property type="evidence" value="ECO:0007669"/>
    <property type="project" value="InterPro"/>
</dbReference>
<keyword evidence="11 14" id="KW-0503">Monooxygenase</keyword>
<dbReference type="CDD" id="cd11056">
    <property type="entry name" value="CYP6-like"/>
    <property type="match status" value="1"/>
</dbReference>
<evidence type="ECO:0000256" key="5">
    <source>
        <dbReference type="ARBA" id="ARBA00022617"/>
    </source>
</evidence>
<keyword evidence="6 13" id="KW-0479">Metal-binding</keyword>
<keyword evidence="9 14" id="KW-0560">Oxidoreductase</keyword>
<evidence type="ECO:0000256" key="8">
    <source>
        <dbReference type="ARBA" id="ARBA00022848"/>
    </source>
</evidence>
<keyword evidence="16" id="KW-1133">Transmembrane helix</keyword>
<comment type="subcellular location">
    <subcellularLocation>
        <location evidence="3">Endoplasmic reticulum membrane</location>
        <topology evidence="3">Peripheral membrane protein</topology>
    </subcellularLocation>
    <subcellularLocation>
        <location evidence="2">Microsome membrane</location>
        <topology evidence="2">Peripheral membrane protein</topology>
    </subcellularLocation>
</comment>
<reference evidence="17" key="1">
    <citation type="submission" date="2019-08" db="EMBL/GenBank/DDBJ databases">
        <title>The genome of the North American firefly Photinus pyralis.</title>
        <authorList>
            <consortium name="Photinus pyralis genome working group"/>
            <person name="Fallon T.R."/>
            <person name="Sander Lower S.E."/>
            <person name="Weng J.-K."/>
        </authorList>
    </citation>
    <scope>NUCLEOTIDE SEQUENCE</scope>
    <source>
        <strain evidence="17">TRF0915ILg1</strain>
        <tissue evidence="17">Whole body</tissue>
    </source>
</reference>
<keyword evidence="16" id="KW-0812">Transmembrane</keyword>
<dbReference type="InterPro" id="IPR002401">
    <property type="entry name" value="Cyt_P450_E_grp-I"/>
</dbReference>
<dbReference type="PANTHER" id="PTHR24292">
    <property type="entry name" value="CYTOCHROME P450"/>
    <property type="match status" value="1"/>
</dbReference>
<comment type="similarity">
    <text evidence="4 14">Belongs to the cytochrome P450 family.</text>
</comment>
<comment type="caution">
    <text evidence="17">The sequence shown here is derived from an EMBL/GenBank/DDBJ whole genome shotgun (WGS) entry which is preliminary data.</text>
</comment>
<evidence type="ECO:0000256" key="14">
    <source>
        <dbReference type="RuleBase" id="RU000461"/>
    </source>
</evidence>
<keyword evidence="18" id="KW-1185">Reference proteome</keyword>
<dbReference type="InterPro" id="IPR017972">
    <property type="entry name" value="Cyt_P450_CS"/>
</dbReference>
<keyword evidence="15" id="KW-0175">Coiled coil</keyword>
<dbReference type="SUPFAM" id="SSF48264">
    <property type="entry name" value="Cytochrome P450"/>
    <property type="match status" value="1"/>
</dbReference>
<feature type="coiled-coil region" evidence="15">
    <location>
        <begin position="281"/>
        <end position="308"/>
    </location>
</feature>
<gene>
    <name evidence="17" type="ORF">ILUMI_08338</name>
</gene>
<dbReference type="FunFam" id="1.10.630.10:FF:000042">
    <property type="entry name" value="Cytochrome P450"/>
    <property type="match status" value="1"/>
</dbReference>
<feature type="binding site" description="axial binding residue" evidence="13">
    <location>
        <position position="464"/>
    </location>
    <ligand>
        <name>heme</name>
        <dbReference type="ChEBI" id="CHEBI:30413"/>
    </ligand>
    <ligandPart>
        <name>Fe</name>
        <dbReference type="ChEBI" id="CHEBI:18248"/>
    </ligandPart>
</feature>
<accession>A0A8K0GDH9</accession>
<evidence type="ECO:0000313" key="17">
    <source>
        <dbReference type="EMBL" id="KAF2897837.1"/>
    </source>
</evidence>
<dbReference type="InterPro" id="IPR036396">
    <property type="entry name" value="Cyt_P450_sf"/>
</dbReference>
<evidence type="ECO:0000256" key="6">
    <source>
        <dbReference type="ARBA" id="ARBA00022723"/>
    </source>
</evidence>
<dbReference type="Pfam" id="PF00067">
    <property type="entry name" value="p450"/>
    <property type="match status" value="1"/>
</dbReference>
<organism evidence="17 18">
    <name type="scientific">Ignelater luminosus</name>
    <name type="common">Cucubano</name>
    <name type="synonym">Pyrophorus luminosus</name>
    <dbReference type="NCBI Taxonomy" id="2038154"/>
    <lineage>
        <taxon>Eukaryota</taxon>
        <taxon>Metazoa</taxon>
        <taxon>Ecdysozoa</taxon>
        <taxon>Arthropoda</taxon>
        <taxon>Hexapoda</taxon>
        <taxon>Insecta</taxon>
        <taxon>Pterygota</taxon>
        <taxon>Neoptera</taxon>
        <taxon>Endopterygota</taxon>
        <taxon>Coleoptera</taxon>
        <taxon>Polyphaga</taxon>
        <taxon>Elateriformia</taxon>
        <taxon>Elateroidea</taxon>
        <taxon>Elateridae</taxon>
        <taxon>Agrypninae</taxon>
        <taxon>Pyrophorini</taxon>
        <taxon>Ignelater</taxon>
    </lineage>
</organism>
<dbReference type="InterPro" id="IPR050476">
    <property type="entry name" value="Insect_CytP450_Detox"/>
</dbReference>
<dbReference type="OrthoDB" id="2789670at2759"/>
<name>A0A8K0GDH9_IGNLU</name>
<dbReference type="GO" id="GO:0005789">
    <property type="term" value="C:endoplasmic reticulum membrane"/>
    <property type="evidence" value="ECO:0007669"/>
    <property type="project" value="UniProtKB-SubCell"/>
</dbReference>
<dbReference type="PROSITE" id="PS00086">
    <property type="entry name" value="CYTOCHROME_P450"/>
    <property type="match status" value="1"/>
</dbReference>
<evidence type="ECO:0000256" key="12">
    <source>
        <dbReference type="ARBA" id="ARBA00023136"/>
    </source>
</evidence>